<proteinExistence type="predicted"/>
<accession>A0A4Y2XAP0</accession>
<organism evidence="1 2">
    <name type="scientific">Araneus ventricosus</name>
    <name type="common">Orbweaver spider</name>
    <name type="synonym">Epeira ventricosa</name>
    <dbReference type="NCBI Taxonomy" id="182803"/>
    <lineage>
        <taxon>Eukaryota</taxon>
        <taxon>Metazoa</taxon>
        <taxon>Ecdysozoa</taxon>
        <taxon>Arthropoda</taxon>
        <taxon>Chelicerata</taxon>
        <taxon>Arachnida</taxon>
        <taxon>Araneae</taxon>
        <taxon>Araneomorphae</taxon>
        <taxon>Entelegynae</taxon>
        <taxon>Araneoidea</taxon>
        <taxon>Araneidae</taxon>
        <taxon>Araneus</taxon>
    </lineage>
</organism>
<dbReference type="AlphaFoldDB" id="A0A4Y2XAP0"/>
<comment type="caution">
    <text evidence="1">The sequence shown here is derived from an EMBL/GenBank/DDBJ whole genome shotgun (WGS) entry which is preliminary data.</text>
</comment>
<protein>
    <submittedName>
        <fullName evidence="1">Uncharacterized protein</fullName>
    </submittedName>
</protein>
<dbReference type="Proteomes" id="UP000499080">
    <property type="component" value="Unassembled WGS sequence"/>
</dbReference>
<keyword evidence="2" id="KW-1185">Reference proteome</keyword>
<evidence type="ECO:0000313" key="1">
    <source>
        <dbReference type="EMBL" id="GBO46685.1"/>
    </source>
</evidence>
<name>A0A4Y2XAP0_ARAVE</name>
<reference evidence="1 2" key="1">
    <citation type="journal article" date="2019" name="Sci. Rep.">
        <title>Orb-weaving spider Araneus ventricosus genome elucidates the spidroin gene catalogue.</title>
        <authorList>
            <person name="Kono N."/>
            <person name="Nakamura H."/>
            <person name="Ohtoshi R."/>
            <person name="Moran D.A.P."/>
            <person name="Shinohara A."/>
            <person name="Yoshida Y."/>
            <person name="Fujiwara M."/>
            <person name="Mori M."/>
            <person name="Tomita M."/>
            <person name="Arakawa K."/>
        </authorList>
    </citation>
    <scope>NUCLEOTIDE SEQUENCE [LARGE SCALE GENOMIC DNA]</scope>
</reference>
<dbReference type="EMBL" id="BGPR01074486">
    <property type="protein sequence ID" value="GBO46685.1"/>
    <property type="molecule type" value="Genomic_DNA"/>
</dbReference>
<sequence length="105" mass="11706">MVLSFPSLRFAHRQAVYFHQNGESEKIDLFYFDSDNKGTGNAAHLTHGLSPLSGVKSSKSASLGILKRSLPLISLSKSHAHWRVDEKQQCTGQEGTSCPLNHWQR</sequence>
<gene>
    <name evidence="1" type="ORF">AVEN_30822_1</name>
</gene>
<evidence type="ECO:0000313" key="2">
    <source>
        <dbReference type="Proteomes" id="UP000499080"/>
    </source>
</evidence>